<comment type="caution">
    <text evidence="2">The sequence shown here is derived from an EMBL/GenBank/DDBJ whole genome shotgun (WGS) entry which is preliminary data.</text>
</comment>
<dbReference type="Proteomes" id="UP000214646">
    <property type="component" value="Unassembled WGS sequence"/>
</dbReference>
<evidence type="ECO:0000313" key="3">
    <source>
        <dbReference type="Proteomes" id="UP000214646"/>
    </source>
</evidence>
<protein>
    <submittedName>
        <fullName evidence="2">Uncharacterized protein</fullName>
    </submittedName>
</protein>
<accession>A0A225D0C1</accession>
<sequence>MRVPRRKRVRNGDGRRVRGKPNRPTGRISLFTVVAGGDNGEKFTPPKPTSRLPTHPFLPERIPCPRSRPAPSTPAMACLAARPFASAVSVPSV</sequence>
<name>A0A225D0C1_9BACT</name>
<proteinExistence type="predicted"/>
<organism evidence="2 3">
    <name type="scientific">Fimbriiglobus ruber</name>
    <dbReference type="NCBI Taxonomy" id="1908690"/>
    <lineage>
        <taxon>Bacteria</taxon>
        <taxon>Pseudomonadati</taxon>
        <taxon>Planctomycetota</taxon>
        <taxon>Planctomycetia</taxon>
        <taxon>Gemmatales</taxon>
        <taxon>Gemmataceae</taxon>
        <taxon>Fimbriiglobus</taxon>
    </lineage>
</organism>
<reference evidence="3" key="1">
    <citation type="submission" date="2017-06" db="EMBL/GenBank/DDBJ databases">
        <title>Genome analysis of Fimbriiglobus ruber SP5, the first member of the order Planctomycetales with confirmed chitinolytic capability.</title>
        <authorList>
            <person name="Ravin N.V."/>
            <person name="Rakitin A.L."/>
            <person name="Ivanova A.A."/>
            <person name="Beletsky A.V."/>
            <person name="Kulichevskaya I.S."/>
            <person name="Mardanov A.V."/>
            <person name="Dedysh S.N."/>
        </authorList>
    </citation>
    <scope>NUCLEOTIDE SEQUENCE [LARGE SCALE GENOMIC DNA]</scope>
    <source>
        <strain evidence="3">SP5</strain>
    </source>
</reference>
<dbReference type="AlphaFoldDB" id="A0A225D0C1"/>
<evidence type="ECO:0000313" key="2">
    <source>
        <dbReference type="EMBL" id="OWK35041.1"/>
    </source>
</evidence>
<evidence type="ECO:0000256" key="1">
    <source>
        <dbReference type="SAM" id="MobiDB-lite"/>
    </source>
</evidence>
<keyword evidence="3" id="KW-1185">Reference proteome</keyword>
<dbReference type="EMBL" id="NIDE01000019">
    <property type="protein sequence ID" value="OWK35041.1"/>
    <property type="molecule type" value="Genomic_DNA"/>
</dbReference>
<feature type="region of interest" description="Disordered" evidence="1">
    <location>
        <begin position="1"/>
        <end position="56"/>
    </location>
</feature>
<gene>
    <name evidence="2" type="ORF">FRUB_09883</name>
</gene>